<dbReference type="EMBL" id="CAJOBC010054946">
    <property type="protein sequence ID" value="CAF4190020.1"/>
    <property type="molecule type" value="Genomic_DNA"/>
</dbReference>
<dbReference type="Proteomes" id="UP000681722">
    <property type="component" value="Unassembled WGS sequence"/>
</dbReference>
<evidence type="ECO:0000313" key="4">
    <source>
        <dbReference type="Proteomes" id="UP000663829"/>
    </source>
</evidence>
<evidence type="ECO:0000313" key="3">
    <source>
        <dbReference type="EMBL" id="CAF4190020.1"/>
    </source>
</evidence>
<organism evidence="2 4">
    <name type="scientific">Didymodactylos carnosus</name>
    <dbReference type="NCBI Taxonomy" id="1234261"/>
    <lineage>
        <taxon>Eukaryota</taxon>
        <taxon>Metazoa</taxon>
        <taxon>Spiralia</taxon>
        <taxon>Gnathifera</taxon>
        <taxon>Rotifera</taxon>
        <taxon>Eurotatoria</taxon>
        <taxon>Bdelloidea</taxon>
        <taxon>Philodinida</taxon>
        <taxon>Philodinidae</taxon>
        <taxon>Didymodactylos</taxon>
    </lineage>
</organism>
<dbReference type="PANTHER" id="PTHR37984">
    <property type="entry name" value="PROTEIN CBG26694"/>
    <property type="match status" value="1"/>
</dbReference>
<dbReference type="OrthoDB" id="441971at2759"/>
<feature type="domain" description="Integrase catalytic" evidence="1">
    <location>
        <begin position="30"/>
        <end position="194"/>
    </location>
</feature>
<dbReference type="PROSITE" id="PS50994">
    <property type="entry name" value="INTEGRASE"/>
    <property type="match status" value="1"/>
</dbReference>
<keyword evidence="4" id="KW-1185">Reference proteome</keyword>
<gene>
    <name evidence="2" type="ORF">GPM918_LOCUS30097</name>
    <name evidence="3" type="ORF">SRO942_LOCUS30700</name>
</gene>
<dbReference type="GO" id="GO:0015074">
    <property type="term" value="P:DNA integration"/>
    <property type="evidence" value="ECO:0007669"/>
    <property type="project" value="InterPro"/>
</dbReference>
<dbReference type="EMBL" id="CAJNOQ010014062">
    <property type="protein sequence ID" value="CAF1333992.1"/>
    <property type="molecule type" value="Genomic_DNA"/>
</dbReference>
<protein>
    <recommendedName>
        <fullName evidence="1">Integrase catalytic domain-containing protein</fullName>
    </recommendedName>
</protein>
<dbReference type="InterPro" id="IPR001584">
    <property type="entry name" value="Integrase_cat-core"/>
</dbReference>
<evidence type="ECO:0000313" key="2">
    <source>
        <dbReference type="EMBL" id="CAF1333992.1"/>
    </source>
</evidence>
<accession>A0A815G573</accession>
<dbReference type="Pfam" id="PF00665">
    <property type="entry name" value="rve"/>
    <property type="match status" value="1"/>
</dbReference>
<sequence length="318" mass="36543">MSADVKNYIKSCIKCLQHNPIRRKLDGQLKPIKPPNGIWELLLMDFHGPIAPMTHHGHKYIIAITDVLSKFVVTRATRDCSAQTVVRFIKEDVICKYGTPRCILTDNGSHFTSAMTNNLLQQAGITHLYSTPYHPQTNGQVERYNSTMDAKIAALSNQQKTDWDEQLPFVTFNHNATVHSTTKQIPFEMVFGRAPKLPFDRQSEVVSLEQHPEHITKLKQYISSLENEAMKNIIKTQQQSKKRYDLHRSNPVYNLGDLVLVKTINNRRKLDVRYEGPFKIAQRLADKTYIVQHIKKPTLTKQITVDSIIPIFERLNIS</sequence>
<comment type="caution">
    <text evidence="2">The sequence shown here is derived from an EMBL/GenBank/DDBJ whole genome shotgun (WGS) entry which is preliminary data.</text>
</comment>
<dbReference type="Gene3D" id="3.30.420.10">
    <property type="entry name" value="Ribonuclease H-like superfamily/Ribonuclease H"/>
    <property type="match status" value="1"/>
</dbReference>
<name>A0A815G573_9BILA</name>
<proteinExistence type="predicted"/>
<reference evidence="2" key="1">
    <citation type="submission" date="2021-02" db="EMBL/GenBank/DDBJ databases">
        <authorList>
            <person name="Nowell W R."/>
        </authorList>
    </citation>
    <scope>NUCLEOTIDE SEQUENCE</scope>
</reference>
<dbReference type="InterPro" id="IPR012337">
    <property type="entry name" value="RNaseH-like_sf"/>
</dbReference>
<dbReference type="FunFam" id="3.30.420.10:FF:000032">
    <property type="entry name" value="Retrovirus-related Pol polyprotein from transposon 297-like Protein"/>
    <property type="match status" value="1"/>
</dbReference>
<dbReference type="SUPFAM" id="SSF53098">
    <property type="entry name" value="Ribonuclease H-like"/>
    <property type="match status" value="1"/>
</dbReference>
<dbReference type="InterPro" id="IPR050951">
    <property type="entry name" value="Retrovirus_Pol_polyprotein"/>
</dbReference>
<dbReference type="InterPro" id="IPR036397">
    <property type="entry name" value="RNaseH_sf"/>
</dbReference>
<dbReference type="PANTHER" id="PTHR37984:SF15">
    <property type="entry name" value="INTEGRASE CATALYTIC DOMAIN-CONTAINING PROTEIN"/>
    <property type="match status" value="1"/>
</dbReference>
<evidence type="ECO:0000259" key="1">
    <source>
        <dbReference type="PROSITE" id="PS50994"/>
    </source>
</evidence>
<dbReference type="Proteomes" id="UP000663829">
    <property type="component" value="Unassembled WGS sequence"/>
</dbReference>
<dbReference type="AlphaFoldDB" id="A0A815G573"/>
<dbReference type="GO" id="GO:0003676">
    <property type="term" value="F:nucleic acid binding"/>
    <property type="evidence" value="ECO:0007669"/>
    <property type="project" value="InterPro"/>
</dbReference>